<dbReference type="PROSITE" id="PS50127">
    <property type="entry name" value="UBC_2"/>
    <property type="match status" value="1"/>
</dbReference>
<keyword evidence="1" id="KW-0833">Ubl conjugation pathway</keyword>
<dbReference type="PANTHER" id="PTHR24067">
    <property type="entry name" value="UBIQUITIN-CONJUGATING ENZYME E2"/>
    <property type="match status" value="1"/>
</dbReference>
<accession>A0A0M8MVV2</accession>
<evidence type="ECO:0000256" key="1">
    <source>
        <dbReference type="ARBA" id="ARBA00022786"/>
    </source>
</evidence>
<dbReference type="SMART" id="SM00212">
    <property type="entry name" value="UBCc"/>
    <property type="match status" value="1"/>
</dbReference>
<dbReference type="SUPFAM" id="SSF54495">
    <property type="entry name" value="UBC-like"/>
    <property type="match status" value="1"/>
</dbReference>
<dbReference type="Gene3D" id="3.10.110.10">
    <property type="entry name" value="Ubiquitin Conjugating Enzyme"/>
    <property type="match status" value="1"/>
</dbReference>
<dbReference type="CDD" id="cd23799">
    <property type="entry name" value="UBCc_UBE2J"/>
    <property type="match status" value="1"/>
</dbReference>
<name>A0A0M8MVV2_9BASI</name>
<dbReference type="EMBL" id="LGAV01000003">
    <property type="protein sequence ID" value="KOS14820.1"/>
    <property type="molecule type" value="Genomic_DNA"/>
</dbReference>
<organism evidence="3 4">
    <name type="scientific">Malassezia pachydermatis</name>
    <dbReference type="NCBI Taxonomy" id="77020"/>
    <lineage>
        <taxon>Eukaryota</taxon>
        <taxon>Fungi</taxon>
        <taxon>Dikarya</taxon>
        <taxon>Basidiomycota</taxon>
        <taxon>Ustilaginomycotina</taxon>
        <taxon>Malasseziomycetes</taxon>
        <taxon>Malasseziales</taxon>
        <taxon>Malasseziaceae</taxon>
        <taxon>Malassezia</taxon>
    </lineage>
</organism>
<sequence>MEMTVTNIQQPPLRYVCLGSNHQDNLFEWHFTLRGPQNTPFEYGLYHGKILLPSEYPFKPPHVVFLTPNGRWQTNMKVCITFTGFHEESWQPAWGIRTALLGVQALMSSKADESGYGAVSTTDEEREKLAMQ</sequence>
<dbReference type="STRING" id="77020.A0A0M8MVV2"/>
<dbReference type="RefSeq" id="XP_017992452.1">
    <property type="nucleotide sequence ID" value="XM_018135331.1"/>
</dbReference>
<dbReference type="InterPro" id="IPR000608">
    <property type="entry name" value="UBC"/>
</dbReference>
<keyword evidence="4" id="KW-1185">Reference proteome</keyword>
<dbReference type="VEuPathDB" id="FungiDB:Malapachy_0818"/>
<dbReference type="GeneID" id="28727206"/>
<evidence type="ECO:0000313" key="3">
    <source>
        <dbReference type="EMBL" id="KOS14820.1"/>
    </source>
</evidence>
<dbReference type="Pfam" id="PF00179">
    <property type="entry name" value="UQ_con"/>
    <property type="match status" value="1"/>
</dbReference>
<evidence type="ECO:0000259" key="2">
    <source>
        <dbReference type="PROSITE" id="PS50127"/>
    </source>
</evidence>
<dbReference type="AlphaFoldDB" id="A0A0M8MVV2"/>
<dbReference type="Proteomes" id="UP000037751">
    <property type="component" value="Unassembled WGS sequence"/>
</dbReference>
<gene>
    <name evidence="3" type="ORF">Malapachy_0818</name>
</gene>
<reference evidence="3 4" key="1">
    <citation type="submission" date="2015-07" db="EMBL/GenBank/DDBJ databases">
        <title>Draft Genome Sequence of Malassezia furfur CBS1878 and Malassezia pachydermatis CBS1879.</title>
        <authorList>
            <person name="Triana S."/>
            <person name="Ohm R."/>
            <person name="Gonzalez A."/>
            <person name="DeCock H."/>
            <person name="Restrepo S."/>
            <person name="Celis A."/>
        </authorList>
    </citation>
    <scope>NUCLEOTIDE SEQUENCE [LARGE SCALE GENOMIC DNA]</scope>
    <source>
        <strain evidence="3 4">CBS 1879</strain>
    </source>
</reference>
<feature type="domain" description="UBC core" evidence="2">
    <location>
        <begin position="1"/>
        <end position="132"/>
    </location>
</feature>
<dbReference type="InterPro" id="IPR016135">
    <property type="entry name" value="UBQ-conjugating_enzyme/RWD"/>
</dbReference>
<protein>
    <submittedName>
        <fullName evidence="3">Non-canonical ubiquitin conjugating enzyme 1</fullName>
    </submittedName>
</protein>
<comment type="caution">
    <text evidence="3">The sequence shown here is derived from an EMBL/GenBank/DDBJ whole genome shotgun (WGS) entry which is preliminary data.</text>
</comment>
<dbReference type="OrthoDB" id="1158011at2759"/>
<evidence type="ECO:0000313" key="4">
    <source>
        <dbReference type="Proteomes" id="UP000037751"/>
    </source>
</evidence>
<proteinExistence type="predicted"/>
<dbReference type="InterPro" id="IPR050113">
    <property type="entry name" value="Ub_conjugating_enzyme"/>
</dbReference>